<feature type="region of interest" description="Disordered" evidence="1">
    <location>
        <begin position="26"/>
        <end position="45"/>
    </location>
</feature>
<dbReference type="RefSeq" id="XP_009543504.1">
    <property type="nucleotide sequence ID" value="XM_009545209.1"/>
</dbReference>
<gene>
    <name evidence="2" type="ORF">HETIRDRAFT_457847</name>
</gene>
<dbReference type="InParanoid" id="W4KFC2"/>
<keyword evidence="3" id="KW-1185">Reference proteome</keyword>
<dbReference type="Proteomes" id="UP000030671">
    <property type="component" value="Unassembled WGS sequence"/>
</dbReference>
<feature type="region of interest" description="Disordered" evidence="1">
    <location>
        <begin position="51"/>
        <end position="95"/>
    </location>
</feature>
<accession>W4KFC2</accession>
<dbReference type="GeneID" id="20676870"/>
<feature type="compositionally biased region" description="Basic and acidic residues" evidence="1">
    <location>
        <begin position="85"/>
        <end position="95"/>
    </location>
</feature>
<organism evidence="2 3">
    <name type="scientific">Heterobasidion irregulare (strain TC 32-1)</name>
    <dbReference type="NCBI Taxonomy" id="747525"/>
    <lineage>
        <taxon>Eukaryota</taxon>
        <taxon>Fungi</taxon>
        <taxon>Dikarya</taxon>
        <taxon>Basidiomycota</taxon>
        <taxon>Agaricomycotina</taxon>
        <taxon>Agaricomycetes</taxon>
        <taxon>Russulales</taxon>
        <taxon>Bondarzewiaceae</taxon>
        <taxon>Heterobasidion</taxon>
        <taxon>Heterobasidion annosum species complex</taxon>
    </lineage>
</organism>
<name>W4KFC2_HETIT</name>
<dbReference type="HOGENOM" id="CLU_2373050_0_0_1"/>
<evidence type="ECO:0000313" key="2">
    <source>
        <dbReference type="EMBL" id="ETW83751.1"/>
    </source>
</evidence>
<feature type="compositionally biased region" description="Basic and acidic residues" evidence="1">
    <location>
        <begin position="29"/>
        <end position="43"/>
    </location>
</feature>
<dbReference type="KEGG" id="hir:HETIRDRAFT_457847"/>
<sequence>MPSVCFVLTMLSNHKLHALDLGVPTNLEDSLHTKPAREPHDANRSMQAIADLTSKDGETRRQAQATTVSKSRERSKKRHYLDPNPIRERGVGRGK</sequence>
<dbReference type="AlphaFoldDB" id="W4KFC2"/>
<protein>
    <submittedName>
        <fullName evidence="2">Uncharacterized protein</fullName>
    </submittedName>
</protein>
<reference evidence="2 3" key="1">
    <citation type="journal article" date="2012" name="New Phytol.">
        <title>Insight into trade-off between wood decay and parasitism from the genome of a fungal forest pathogen.</title>
        <authorList>
            <person name="Olson A."/>
            <person name="Aerts A."/>
            <person name="Asiegbu F."/>
            <person name="Belbahri L."/>
            <person name="Bouzid O."/>
            <person name="Broberg A."/>
            <person name="Canback B."/>
            <person name="Coutinho P.M."/>
            <person name="Cullen D."/>
            <person name="Dalman K."/>
            <person name="Deflorio G."/>
            <person name="van Diepen L.T."/>
            <person name="Dunand C."/>
            <person name="Duplessis S."/>
            <person name="Durling M."/>
            <person name="Gonthier P."/>
            <person name="Grimwood J."/>
            <person name="Fossdal C.G."/>
            <person name="Hansson D."/>
            <person name="Henrissat B."/>
            <person name="Hietala A."/>
            <person name="Himmelstrand K."/>
            <person name="Hoffmeister D."/>
            <person name="Hogberg N."/>
            <person name="James T.Y."/>
            <person name="Karlsson M."/>
            <person name="Kohler A."/>
            <person name="Kues U."/>
            <person name="Lee Y.H."/>
            <person name="Lin Y.C."/>
            <person name="Lind M."/>
            <person name="Lindquist E."/>
            <person name="Lombard V."/>
            <person name="Lucas S."/>
            <person name="Lunden K."/>
            <person name="Morin E."/>
            <person name="Murat C."/>
            <person name="Park J."/>
            <person name="Raffaello T."/>
            <person name="Rouze P."/>
            <person name="Salamov A."/>
            <person name="Schmutz J."/>
            <person name="Solheim H."/>
            <person name="Stahlberg J."/>
            <person name="Velez H."/>
            <person name="de Vries R.P."/>
            <person name="Wiebenga A."/>
            <person name="Woodward S."/>
            <person name="Yakovlev I."/>
            <person name="Garbelotto M."/>
            <person name="Martin F."/>
            <person name="Grigoriev I.V."/>
            <person name="Stenlid J."/>
        </authorList>
    </citation>
    <scope>NUCLEOTIDE SEQUENCE [LARGE SCALE GENOMIC DNA]</scope>
    <source>
        <strain evidence="2 3">TC 32-1</strain>
    </source>
</reference>
<proteinExistence type="predicted"/>
<dbReference type="EMBL" id="KI925456">
    <property type="protein sequence ID" value="ETW83751.1"/>
    <property type="molecule type" value="Genomic_DNA"/>
</dbReference>
<evidence type="ECO:0000313" key="3">
    <source>
        <dbReference type="Proteomes" id="UP000030671"/>
    </source>
</evidence>
<evidence type="ECO:0000256" key="1">
    <source>
        <dbReference type="SAM" id="MobiDB-lite"/>
    </source>
</evidence>